<dbReference type="Pfam" id="PF01593">
    <property type="entry name" value="Amino_oxidase"/>
    <property type="match status" value="1"/>
</dbReference>
<evidence type="ECO:0000259" key="1">
    <source>
        <dbReference type="Pfam" id="PF01593"/>
    </source>
</evidence>
<name>A0AA86MYM7_9BACT</name>
<gene>
    <name evidence="2" type="ORF">DNFV4_01882</name>
</gene>
<accession>A0AA86MYM7</accession>
<keyword evidence="3" id="KW-1185">Reference proteome</keyword>
<proteinExistence type="predicted"/>
<dbReference type="InterPro" id="IPR036188">
    <property type="entry name" value="FAD/NAD-bd_sf"/>
</dbReference>
<reference evidence="2" key="1">
    <citation type="submission" date="2022-10" db="EMBL/GenBank/DDBJ databases">
        <authorList>
            <person name="Koch H."/>
        </authorList>
    </citation>
    <scope>NUCLEOTIDE SEQUENCE</scope>
    <source>
        <strain evidence="2">DNF</strain>
    </source>
</reference>
<dbReference type="EMBL" id="OX365700">
    <property type="protein sequence ID" value="CAI4031459.1"/>
    <property type="molecule type" value="Genomic_DNA"/>
</dbReference>
<dbReference type="KEGG" id="nti:DNFV4_01882"/>
<dbReference type="PANTHER" id="PTHR42923">
    <property type="entry name" value="PROTOPORPHYRINOGEN OXIDASE"/>
    <property type="match status" value="1"/>
</dbReference>
<feature type="domain" description="Amine oxidase" evidence="1">
    <location>
        <begin position="15"/>
        <end position="441"/>
    </location>
</feature>
<protein>
    <submittedName>
        <fullName evidence="2">FAD-dependent oxidoreductase</fullName>
    </submittedName>
</protein>
<dbReference type="PANTHER" id="PTHR42923:SF46">
    <property type="entry name" value="AMINE OXIDASE"/>
    <property type="match status" value="1"/>
</dbReference>
<dbReference type="Proteomes" id="UP001179121">
    <property type="component" value="Chromosome"/>
</dbReference>
<dbReference type="GO" id="GO:0016491">
    <property type="term" value="F:oxidoreductase activity"/>
    <property type="evidence" value="ECO:0007669"/>
    <property type="project" value="InterPro"/>
</dbReference>
<dbReference type="SUPFAM" id="SSF51905">
    <property type="entry name" value="FAD/NAD(P)-binding domain"/>
    <property type="match status" value="1"/>
</dbReference>
<dbReference type="InterPro" id="IPR050464">
    <property type="entry name" value="Zeta_carotene_desat/Oxidored"/>
</dbReference>
<dbReference type="AlphaFoldDB" id="A0AA86MYM7"/>
<dbReference type="InterPro" id="IPR002937">
    <property type="entry name" value="Amino_oxidase"/>
</dbReference>
<organism evidence="2 3">
    <name type="scientific">Nitrospira tepida</name>
    <dbReference type="NCBI Taxonomy" id="2973512"/>
    <lineage>
        <taxon>Bacteria</taxon>
        <taxon>Pseudomonadati</taxon>
        <taxon>Nitrospirota</taxon>
        <taxon>Nitrospiria</taxon>
        <taxon>Nitrospirales</taxon>
        <taxon>Nitrospiraceae</taxon>
        <taxon>Nitrospira</taxon>
    </lineage>
</organism>
<sequence>MTRPASVLVLGAGPAGLAAAFRLGQQGHSVTLLEERDRLGGGLVAPGEDQSLVDAIPPVIFGHQSATLQLLKDLGTLKHAQFRTPGQIEFRTRDHGAKRLRNLWLPAPFHSILGLAASRGLTLRDLWRALVFLERTWEEDPGLPLDLDSRRADQWLTDIRQSEEAQVNVWAPLSRFLLSSELSSASAGLLVEMLRRSFLTTRANSRVGIPDRDWSSLLIRPVVEQYKKRQVILHTGCLFDQIQVKGQLVTGVRVKDRRVLTADWYVAAVPPRRLSDLLPEGVVTHYATFHQLGKLADAVGLTVHLWLEAPSETPRLALLVGHTFHWLVIRRAPGSEKNALVSLVATGRADLMHHSDQALADFAWTDVKTALPELSQARLAKAQVIKRERACLMARPGATAYRPVTESPFSNLLLAGGWTDTGLPDSVEGAILSADRCAQVIAARAAASERSQRTA</sequence>
<evidence type="ECO:0000313" key="2">
    <source>
        <dbReference type="EMBL" id="CAI4031459.1"/>
    </source>
</evidence>
<dbReference type="Gene3D" id="3.50.50.60">
    <property type="entry name" value="FAD/NAD(P)-binding domain"/>
    <property type="match status" value="1"/>
</dbReference>
<dbReference type="RefSeq" id="WP_289268372.1">
    <property type="nucleotide sequence ID" value="NZ_OX365700.1"/>
</dbReference>
<dbReference type="PRINTS" id="PR00419">
    <property type="entry name" value="ADXRDTASE"/>
</dbReference>
<evidence type="ECO:0000313" key="3">
    <source>
        <dbReference type="Proteomes" id="UP001179121"/>
    </source>
</evidence>